<sequence>MRLSIATRIFLVFAAVVSIFGAVSSFAVWRMHAVGADIRLVSEGYLPLTKVAAQLETFHKNKQRDTDRLIEEKDPRAQRILIKLARLYYPRIVREKLAQGGLLVTETRRLSGAKEKPFLDEIEGRLAEISRDYDVYDAEADTFFAALESTEAESSEVAPAPDERGKELKRTERRIDRSLRLLSHALEGRIQERVKEAQATERSSSWAIIGFSMAAIALGILATLLSQRLLSPIRPLTRAAVRIGDGDYTAQVPTRAANEVGVLARAFNQMAASLQARERELQEKQEELVLAEKLATVGRMAAQITHEIRNPLSSIGLNTELLAEELPAELPNAAEARRLCAAIGREVDRLADVTEDYLRFARLPKPELVREDVVALVRDLVAFVKPELDEAGIAVELDLPETLPAEVDENQLRQALLNLVRNSREAMAGGGTLKLAGRSDGDGIELSIHDSGPGVPPQALERIFDPFFTTKSGGTGLGLSLTQQIIAQHHGRVSCESGPTSGTTFTVHLPTPEYLA</sequence>
<evidence type="ECO:0000256" key="1">
    <source>
        <dbReference type="ARBA" id="ARBA00000085"/>
    </source>
</evidence>
<dbReference type="InterPro" id="IPR004358">
    <property type="entry name" value="Sig_transdc_His_kin-like_C"/>
</dbReference>
<dbReference type="CDD" id="cd00082">
    <property type="entry name" value="HisKA"/>
    <property type="match status" value="1"/>
</dbReference>
<comment type="catalytic activity">
    <reaction evidence="1">
        <text>ATP + protein L-histidine = ADP + protein N-phospho-L-histidine.</text>
        <dbReference type="EC" id="2.7.13.3"/>
    </reaction>
</comment>
<keyword evidence="9" id="KW-0902">Two-component regulatory system</keyword>
<evidence type="ECO:0000256" key="6">
    <source>
        <dbReference type="ARBA" id="ARBA00022741"/>
    </source>
</evidence>
<feature type="domain" description="HAMP" evidence="13">
    <location>
        <begin position="227"/>
        <end position="279"/>
    </location>
</feature>
<name>A0A0K1PEF0_9BACT</name>
<keyword evidence="4" id="KW-0597">Phosphoprotein</keyword>
<accession>A0A0K1PEF0</accession>
<dbReference type="InterPro" id="IPR036890">
    <property type="entry name" value="HATPase_C_sf"/>
</dbReference>
<dbReference type="InterPro" id="IPR003660">
    <property type="entry name" value="HAMP_dom"/>
</dbReference>
<dbReference type="GO" id="GO:0000155">
    <property type="term" value="F:phosphorelay sensor kinase activity"/>
    <property type="evidence" value="ECO:0007669"/>
    <property type="project" value="InterPro"/>
</dbReference>
<proteinExistence type="predicted"/>
<protein>
    <recommendedName>
        <fullName evidence="3">histidine kinase</fullName>
        <ecNumber evidence="3">2.7.13.3</ecNumber>
    </recommendedName>
</protein>
<keyword evidence="7 14" id="KW-0418">Kinase</keyword>
<feature type="domain" description="Histidine kinase" evidence="12">
    <location>
        <begin position="303"/>
        <end position="513"/>
    </location>
</feature>
<dbReference type="SUPFAM" id="SSF158472">
    <property type="entry name" value="HAMP domain-like"/>
    <property type="match status" value="1"/>
</dbReference>
<dbReference type="RefSeq" id="WP_050726155.1">
    <property type="nucleotide sequence ID" value="NZ_CP012332.1"/>
</dbReference>
<evidence type="ECO:0000313" key="14">
    <source>
        <dbReference type="EMBL" id="AKU91913.1"/>
    </source>
</evidence>
<keyword evidence="8" id="KW-0067">ATP-binding</keyword>
<dbReference type="Pfam" id="PF00512">
    <property type="entry name" value="HisKA"/>
    <property type="match status" value="1"/>
</dbReference>
<dbReference type="Gene3D" id="6.10.340.10">
    <property type="match status" value="1"/>
</dbReference>
<feature type="transmembrane region" description="Helical" evidence="11">
    <location>
        <begin position="206"/>
        <end position="225"/>
    </location>
</feature>
<dbReference type="PANTHER" id="PTHR43065:SF10">
    <property type="entry name" value="PEROXIDE STRESS-ACTIVATED HISTIDINE KINASE MAK3"/>
    <property type="match status" value="1"/>
</dbReference>
<evidence type="ECO:0000256" key="10">
    <source>
        <dbReference type="SAM" id="Coils"/>
    </source>
</evidence>
<evidence type="ECO:0000256" key="9">
    <source>
        <dbReference type="ARBA" id="ARBA00023012"/>
    </source>
</evidence>
<evidence type="ECO:0000256" key="11">
    <source>
        <dbReference type="SAM" id="Phobius"/>
    </source>
</evidence>
<dbReference type="OrthoDB" id="9781147at2"/>
<dbReference type="EC" id="2.7.13.3" evidence="3"/>
<keyword evidence="15" id="KW-1185">Reference proteome</keyword>
<keyword evidence="11" id="KW-1133">Transmembrane helix</keyword>
<keyword evidence="11" id="KW-0472">Membrane</keyword>
<dbReference type="AlphaFoldDB" id="A0A0K1PEF0"/>
<dbReference type="InterPro" id="IPR005467">
    <property type="entry name" value="His_kinase_dom"/>
</dbReference>
<comment type="subcellular location">
    <subcellularLocation>
        <location evidence="2">Membrane</location>
    </subcellularLocation>
</comment>
<evidence type="ECO:0000313" key="15">
    <source>
        <dbReference type="Proteomes" id="UP000055590"/>
    </source>
</evidence>
<dbReference type="CDD" id="cd06225">
    <property type="entry name" value="HAMP"/>
    <property type="match status" value="1"/>
</dbReference>
<dbReference type="GO" id="GO:0016020">
    <property type="term" value="C:membrane"/>
    <property type="evidence" value="ECO:0007669"/>
    <property type="project" value="UniProtKB-SubCell"/>
</dbReference>
<organism evidence="14 15">
    <name type="scientific">Vulgatibacter incomptus</name>
    <dbReference type="NCBI Taxonomy" id="1391653"/>
    <lineage>
        <taxon>Bacteria</taxon>
        <taxon>Pseudomonadati</taxon>
        <taxon>Myxococcota</taxon>
        <taxon>Myxococcia</taxon>
        <taxon>Myxococcales</taxon>
        <taxon>Cystobacterineae</taxon>
        <taxon>Vulgatibacteraceae</taxon>
        <taxon>Vulgatibacter</taxon>
    </lineage>
</organism>
<evidence type="ECO:0000256" key="2">
    <source>
        <dbReference type="ARBA" id="ARBA00004370"/>
    </source>
</evidence>
<evidence type="ECO:0000256" key="4">
    <source>
        <dbReference type="ARBA" id="ARBA00022553"/>
    </source>
</evidence>
<dbReference type="Gene3D" id="3.30.565.10">
    <property type="entry name" value="Histidine kinase-like ATPase, C-terminal domain"/>
    <property type="match status" value="1"/>
</dbReference>
<evidence type="ECO:0000259" key="13">
    <source>
        <dbReference type="PROSITE" id="PS50885"/>
    </source>
</evidence>
<dbReference type="PRINTS" id="PR00344">
    <property type="entry name" value="BCTRLSENSOR"/>
</dbReference>
<keyword evidence="10" id="KW-0175">Coiled coil</keyword>
<dbReference type="PANTHER" id="PTHR43065">
    <property type="entry name" value="SENSOR HISTIDINE KINASE"/>
    <property type="match status" value="1"/>
</dbReference>
<evidence type="ECO:0000256" key="3">
    <source>
        <dbReference type="ARBA" id="ARBA00012438"/>
    </source>
</evidence>
<dbReference type="SUPFAM" id="SSF47384">
    <property type="entry name" value="Homodimeric domain of signal transducing histidine kinase"/>
    <property type="match status" value="1"/>
</dbReference>
<evidence type="ECO:0000256" key="8">
    <source>
        <dbReference type="ARBA" id="ARBA00022840"/>
    </source>
</evidence>
<keyword evidence="5" id="KW-0808">Transferase</keyword>
<keyword evidence="11" id="KW-0812">Transmembrane</keyword>
<dbReference type="EMBL" id="CP012332">
    <property type="protein sequence ID" value="AKU91913.1"/>
    <property type="molecule type" value="Genomic_DNA"/>
</dbReference>
<dbReference type="InterPro" id="IPR003594">
    <property type="entry name" value="HATPase_dom"/>
</dbReference>
<dbReference type="PROSITE" id="PS50885">
    <property type="entry name" value="HAMP"/>
    <property type="match status" value="1"/>
</dbReference>
<dbReference type="SUPFAM" id="SSF55874">
    <property type="entry name" value="ATPase domain of HSP90 chaperone/DNA topoisomerase II/histidine kinase"/>
    <property type="match status" value="1"/>
</dbReference>
<dbReference type="InterPro" id="IPR036097">
    <property type="entry name" value="HisK_dim/P_sf"/>
</dbReference>
<dbReference type="PROSITE" id="PS50109">
    <property type="entry name" value="HIS_KIN"/>
    <property type="match status" value="1"/>
</dbReference>
<dbReference type="Pfam" id="PF02518">
    <property type="entry name" value="HATPase_c"/>
    <property type="match status" value="1"/>
</dbReference>
<dbReference type="STRING" id="1391653.AKJ08_2300"/>
<dbReference type="Gene3D" id="1.10.287.130">
    <property type="match status" value="1"/>
</dbReference>
<evidence type="ECO:0000256" key="5">
    <source>
        <dbReference type="ARBA" id="ARBA00022679"/>
    </source>
</evidence>
<dbReference type="GO" id="GO:0005524">
    <property type="term" value="F:ATP binding"/>
    <property type="evidence" value="ECO:0007669"/>
    <property type="project" value="UniProtKB-KW"/>
</dbReference>
<gene>
    <name evidence="14" type="ORF">AKJ08_2300</name>
</gene>
<evidence type="ECO:0000256" key="7">
    <source>
        <dbReference type="ARBA" id="ARBA00022777"/>
    </source>
</evidence>
<dbReference type="Proteomes" id="UP000055590">
    <property type="component" value="Chromosome"/>
</dbReference>
<dbReference type="InterPro" id="IPR003661">
    <property type="entry name" value="HisK_dim/P_dom"/>
</dbReference>
<dbReference type="PATRIC" id="fig|1391653.3.peg.2399"/>
<keyword evidence="6" id="KW-0547">Nucleotide-binding</keyword>
<dbReference type="SMART" id="SM00388">
    <property type="entry name" value="HisKA"/>
    <property type="match status" value="1"/>
</dbReference>
<dbReference type="SMART" id="SM00304">
    <property type="entry name" value="HAMP"/>
    <property type="match status" value="1"/>
</dbReference>
<dbReference type="Pfam" id="PF00672">
    <property type="entry name" value="HAMP"/>
    <property type="match status" value="1"/>
</dbReference>
<feature type="coiled-coil region" evidence="10">
    <location>
        <begin position="264"/>
        <end position="294"/>
    </location>
</feature>
<dbReference type="SMART" id="SM00387">
    <property type="entry name" value="HATPase_c"/>
    <property type="match status" value="1"/>
</dbReference>
<dbReference type="KEGG" id="vin:AKJ08_2300"/>
<evidence type="ECO:0000259" key="12">
    <source>
        <dbReference type="PROSITE" id="PS50109"/>
    </source>
</evidence>
<reference evidence="14 15" key="1">
    <citation type="submission" date="2015-08" db="EMBL/GenBank/DDBJ databases">
        <authorList>
            <person name="Babu N.S."/>
            <person name="Beckwith C.J."/>
            <person name="Beseler K.G."/>
            <person name="Brison A."/>
            <person name="Carone J.V."/>
            <person name="Caskin T.P."/>
            <person name="Diamond M."/>
            <person name="Durham M.E."/>
            <person name="Foxe J.M."/>
            <person name="Go M."/>
            <person name="Henderson B.A."/>
            <person name="Jones I.B."/>
            <person name="McGettigan J.A."/>
            <person name="Micheletti S.J."/>
            <person name="Nasrallah M.E."/>
            <person name="Ortiz D."/>
            <person name="Piller C.R."/>
            <person name="Privatt S.R."/>
            <person name="Schneider S.L."/>
            <person name="Sharp S."/>
            <person name="Smith T.C."/>
            <person name="Stanton J.D."/>
            <person name="Ullery H.E."/>
            <person name="Wilson R.J."/>
            <person name="Serrano M.G."/>
            <person name="Buck G."/>
            <person name="Lee V."/>
            <person name="Wang Y."/>
            <person name="Carvalho R."/>
            <person name="Voegtly L."/>
            <person name="Shi R."/>
            <person name="Duckworth R."/>
            <person name="Johnson A."/>
            <person name="Loviza R."/>
            <person name="Walstead R."/>
            <person name="Shah Z."/>
            <person name="Kiflezghi M."/>
            <person name="Wade K."/>
            <person name="Ball S.L."/>
            <person name="Bradley K.W."/>
            <person name="Asai D.J."/>
            <person name="Bowman C.A."/>
            <person name="Russell D.A."/>
            <person name="Pope W.H."/>
            <person name="Jacobs-Sera D."/>
            <person name="Hendrix R.W."/>
            <person name="Hatfull G.F."/>
        </authorList>
    </citation>
    <scope>NUCLEOTIDE SEQUENCE [LARGE SCALE GENOMIC DNA]</scope>
    <source>
        <strain evidence="14 15">DSM 27710</strain>
    </source>
</reference>